<feature type="signal peptide" evidence="2">
    <location>
        <begin position="1"/>
        <end position="25"/>
    </location>
</feature>
<proteinExistence type="predicted"/>
<dbReference type="InterPro" id="IPR022382">
    <property type="entry name" value="Mycoplasma_peptidase_DUF31"/>
</dbReference>
<evidence type="ECO:0000256" key="1">
    <source>
        <dbReference type="SAM" id="Coils"/>
    </source>
</evidence>
<gene>
    <name evidence="4" type="ORF">RRG46_02025</name>
</gene>
<feature type="coiled-coil region" evidence="1">
    <location>
        <begin position="234"/>
        <end position="261"/>
    </location>
</feature>
<protein>
    <recommendedName>
        <fullName evidence="3">DUF31 domain-containing protein</fullName>
    </recommendedName>
</protein>
<dbReference type="AlphaFoldDB" id="A0ABD8AJY0"/>
<evidence type="ECO:0000259" key="3">
    <source>
        <dbReference type="Pfam" id="PF01732"/>
    </source>
</evidence>
<reference evidence="4 5" key="1">
    <citation type="submission" date="2023-12" db="EMBL/GenBank/DDBJ databases">
        <title>Hybrid Genome Assemblies of Mycoplasma cynos and Mycoplasma felis isolated from Dogs and Cats with Infectious Respiratory Disease.</title>
        <authorList>
            <person name="Framst I."/>
            <person name="Cai H."/>
            <person name="Ramesh P."/>
            <person name="Maboni G."/>
        </authorList>
    </citation>
    <scope>NUCLEOTIDE SEQUENCE [LARGE SCALE GENOMIC DNA]</scope>
    <source>
        <strain evidence="4 5">30510</strain>
    </source>
</reference>
<dbReference type="EMBL" id="CP141046">
    <property type="protein sequence ID" value="WQQ20304.1"/>
    <property type="molecule type" value="Genomic_DNA"/>
</dbReference>
<keyword evidence="1" id="KW-0175">Coiled coil</keyword>
<dbReference type="Proteomes" id="UP001327314">
    <property type="component" value="Chromosome"/>
</dbReference>
<organism evidence="4 5">
    <name type="scientific">Mycoplasmopsis cynos</name>
    <dbReference type="NCBI Taxonomy" id="171284"/>
    <lineage>
        <taxon>Bacteria</taxon>
        <taxon>Bacillati</taxon>
        <taxon>Mycoplasmatota</taxon>
        <taxon>Mycoplasmoidales</taxon>
        <taxon>Metamycoplasmataceae</taxon>
        <taxon>Mycoplasmopsis</taxon>
    </lineage>
</organism>
<feature type="coiled-coil region" evidence="1">
    <location>
        <begin position="92"/>
        <end position="128"/>
    </location>
</feature>
<dbReference type="RefSeq" id="WP_322936231.1">
    <property type="nucleotide sequence ID" value="NZ_CP141046.1"/>
</dbReference>
<keyword evidence="2" id="KW-0732">Signal</keyword>
<dbReference type="Pfam" id="PF01732">
    <property type="entry name" value="Mycop_pep_DUF31"/>
    <property type="match status" value="1"/>
</dbReference>
<sequence>MIKKRKKALIFGILCVSAISLLSTACNTKQSQDTNIRPKKYQESISNISNLLNIVLNENLKNEAINKINDPEFQKYSKQNEKSLEIIYNKLLKQVNDEKQIINNKINQIKNENKKNDLNNEFKKAKNANDIKNLLSNIEKELILQNANNLKTEKIALKALLEGITDQNTRDSLSDEIDKANTKEMIENIKSKIQSIIIKNKQDLFEFEKKYLIAKVKSSEIPDASKNELISLIQAATETNLKKLENQINDKIKLLNFKKDAIKNIDKIKGSSQYNHYLKEIQKSDIGIEELSNIISQANIIFENFKSDTNKIINELDNTHQNKNELINQLSNAQNIDELKFIKQKAELYKKLTLLNNAKVKNELKEQLDKVLYKNAEYQTLLNKISQNIDENIIFQNLPPKQNLPEYQKIDNATELLAEVNKQESNINTAFIVSENKPELVAERYNLAKAYKELLLYKSRQQDYGNNIDELNAALKSFLVKLNELNNKTNDILLHQNLEAIKTNINTTTNQLNTSSAKHSLGFDLIFDKTNQKYYAPNDIVTKTPYYQKQLSDFKNYLKTANNGSGVDLTNNRLDFQFLNHLKEVGIYGEYGDNDEQKWRYFFNGYKKEFMMKALFLESFESIPSGSIEISLNDKVANKIKGIIKQNPFGYLPSNLSQFFYYIDPKTIKQMIDFNDDINSIKTKYDDQKGELSILFETNSGSFKHLNLNTSNSLLKKNSDFFQYIYDRSFSLQHGGIRTIRPEFGAPPFQSSTKVSGTAWIIDRIKNPLKNKSNKEEYEFLVATNAHVASLNHIFDRSLVYNDILGKKDIQNWVGEINQNFNFNKHNYESNSNDQTINNYENYLKKPLDNHLGTTTKDQYLDWIYYTPRFKSTGLRANRNVTNFFDEVTDTTNRLGTINNSGADFAILKLRFTKENIRDIFPTLYDVLDTPAEKDWYIGLGNETTKTKSHESPIQTHFVLGFPDINGSIKLNGARSQGGYIESTNRVIDNDKNGKNNFNSLWVRYNEAENKDWNKLNNKWMDYTEPFKRKSEHGMAKNILQQLSTLYLNNENNESLNSGSSGSMVIDSRFNLVGINFAHVVESDDPQNKGNQIVLFKGEGQYDKNEFSGDIKSDFIDKLHKDNLKTIKLNP</sequence>
<dbReference type="PROSITE" id="PS51257">
    <property type="entry name" value="PROKAR_LIPOPROTEIN"/>
    <property type="match status" value="1"/>
</dbReference>
<feature type="domain" description="DUF31" evidence="3">
    <location>
        <begin position="719"/>
        <end position="1078"/>
    </location>
</feature>
<accession>A0ABD8AJY0</accession>
<dbReference type="NCBIfam" id="NF045843">
    <property type="entry name" value="MAG2960_Ser_prot"/>
    <property type="match status" value="1"/>
</dbReference>
<evidence type="ECO:0000313" key="5">
    <source>
        <dbReference type="Proteomes" id="UP001327314"/>
    </source>
</evidence>
<evidence type="ECO:0000313" key="4">
    <source>
        <dbReference type="EMBL" id="WQQ20304.1"/>
    </source>
</evidence>
<name>A0ABD8AJY0_9BACT</name>
<evidence type="ECO:0000256" key="2">
    <source>
        <dbReference type="SAM" id="SignalP"/>
    </source>
</evidence>
<feature type="chain" id="PRO_5044869201" description="DUF31 domain-containing protein" evidence="2">
    <location>
        <begin position="26"/>
        <end position="1131"/>
    </location>
</feature>